<dbReference type="Gene3D" id="3.40.190.10">
    <property type="entry name" value="Periplasmic binding protein-like II"/>
    <property type="match status" value="2"/>
</dbReference>
<evidence type="ECO:0000256" key="1">
    <source>
        <dbReference type="ARBA" id="ARBA00009437"/>
    </source>
</evidence>
<dbReference type="Gene3D" id="1.10.10.10">
    <property type="entry name" value="Winged helix-like DNA-binding domain superfamily/Winged helix DNA-binding domain"/>
    <property type="match status" value="1"/>
</dbReference>
<name>A0ABP4WHH5_9MICO</name>
<dbReference type="SUPFAM" id="SSF53850">
    <property type="entry name" value="Periplasmic binding protein-like II"/>
    <property type="match status" value="1"/>
</dbReference>
<dbReference type="Pfam" id="PF03466">
    <property type="entry name" value="LysR_substrate"/>
    <property type="match status" value="1"/>
</dbReference>
<comment type="caution">
    <text evidence="6">The sequence shown here is derived from an EMBL/GenBank/DDBJ whole genome shotgun (WGS) entry which is preliminary data.</text>
</comment>
<organism evidence="6 7">
    <name type="scientific">Nostocoides vanveenii</name>
    <dbReference type="NCBI Taxonomy" id="330835"/>
    <lineage>
        <taxon>Bacteria</taxon>
        <taxon>Bacillati</taxon>
        <taxon>Actinomycetota</taxon>
        <taxon>Actinomycetes</taxon>
        <taxon>Micrococcales</taxon>
        <taxon>Intrasporangiaceae</taxon>
        <taxon>Nostocoides</taxon>
    </lineage>
</organism>
<dbReference type="InterPro" id="IPR000847">
    <property type="entry name" value="LysR_HTH_N"/>
</dbReference>
<keyword evidence="3" id="KW-0238">DNA-binding</keyword>
<dbReference type="InterPro" id="IPR005119">
    <property type="entry name" value="LysR_subst-bd"/>
</dbReference>
<dbReference type="PANTHER" id="PTHR30346">
    <property type="entry name" value="TRANSCRIPTIONAL DUAL REGULATOR HCAR-RELATED"/>
    <property type="match status" value="1"/>
</dbReference>
<evidence type="ECO:0000256" key="3">
    <source>
        <dbReference type="ARBA" id="ARBA00023125"/>
    </source>
</evidence>
<proteinExistence type="inferred from homology"/>
<dbReference type="PROSITE" id="PS50931">
    <property type="entry name" value="HTH_LYSR"/>
    <property type="match status" value="1"/>
</dbReference>
<feature type="domain" description="HTH lysR-type" evidence="5">
    <location>
        <begin position="2"/>
        <end position="59"/>
    </location>
</feature>
<comment type="similarity">
    <text evidence="1">Belongs to the LysR transcriptional regulatory family.</text>
</comment>
<dbReference type="InterPro" id="IPR036390">
    <property type="entry name" value="WH_DNA-bd_sf"/>
</dbReference>
<dbReference type="SUPFAM" id="SSF46785">
    <property type="entry name" value="Winged helix' DNA-binding domain"/>
    <property type="match status" value="1"/>
</dbReference>
<evidence type="ECO:0000313" key="7">
    <source>
        <dbReference type="Proteomes" id="UP001501475"/>
    </source>
</evidence>
<keyword evidence="7" id="KW-1185">Reference proteome</keyword>
<evidence type="ECO:0000313" key="6">
    <source>
        <dbReference type="EMBL" id="GAA1752987.1"/>
    </source>
</evidence>
<evidence type="ECO:0000256" key="2">
    <source>
        <dbReference type="ARBA" id="ARBA00023015"/>
    </source>
</evidence>
<reference evidence="7" key="1">
    <citation type="journal article" date="2019" name="Int. J. Syst. Evol. Microbiol.">
        <title>The Global Catalogue of Microorganisms (GCM) 10K type strain sequencing project: providing services to taxonomists for standard genome sequencing and annotation.</title>
        <authorList>
            <consortium name="The Broad Institute Genomics Platform"/>
            <consortium name="The Broad Institute Genome Sequencing Center for Infectious Disease"/>
            <person name="Wu L."/>
            <person name="Ma J."/>
        </authorList>
    </citation>
    <scope>NUCLEOTIDE SEQUENCE [LARGE SCALE GENOMIC DNA]</scope>
    <source>
        <strain evidence="7">JCM 15591</strain>
    </source>
</reference>
<keyword evidence="4" id="KW-0804">Transcription</keyword>
<dbReference type="EMBL" id="BAAAPN010000029">
    <property type="protein sequence ID" value="GAA1752987.1"/>
    <property type="molecule type" value="Genomic_DNA"/>
</dbReference>
<evidence type="ECO:0000256" key="4">
    <source>
        <dbReference type="ARBA" id="ARBA00023163"/>
    </source>
</evidence>
<evidence type="ECO:0000259" key="5">
    <source>
        <dbReference type="PROSITE" id="PS50931"/>
    </source>
</evidence>
<dbReference type="Pfam" id="PF00126">
    <property type="entry name" value="HTH_1"/>
    <property type="match status" value="1"/>
</dbReference>
<dbReference type="InterPro" id="IPR036388">
    <property type="entry name" value="WH-like_DNA-bd_sf"/>
</dbReference>
<keyword evidence="2" id="KW-0805">Transcription regulation</keyword>
<dbReference type="Proteomes" id="UP001501475">
    <property type="component" value="Unassembled WGS sequence"/>
</dbReference>
<accession>A0ABP4WHH5</accession>
<sequence>MLDPQRLRTFRSVVATGSVQAAADQLRLTPSAVSQQVAALQRETGLVLLERAGRGVRPTPVGMRVAIASGDALRSLNRLGALVRDLREGKTGHLTIGHFASAGLALMPRIVRTLRAEFPEMMVELVLNDVPGGSPLTQPDIDVRIEVPDEAIPSGFGRVPLIDDPFVMVVPRSHPLADRVTARLADFRDDEFVANDFTGSPVHEVQAKAFAAAGFSPRYIVQAADHISALAFVDAGIGVTMLPVLATVELPPHVRIVALTDPVPVRHIYALVRDAISAAPAARRVVDLLRTHTV</sequence>
<gene>
    <name evidence="6" type="ORF">GCM10009810_11200</name>
</gene>
<dbReference type="PANTHER" id="PTHR30346:SF29">
    <property type="entry name" value="LYSR SUBSTRATE-BINDING"/>
    <property type="match status" value="1"/>
</dbReference>
<protein>
    <submittedName>
        <fullName evidence="6">LysR family transcriptional regulator</fullName>
    </submittedName>
</protein>
<dbReference type="RefSeq" id="WP_344063314.1">
    <property type="nucleotide sequence ID" value="NZ_BAAAPN010000029.1"/>
</dbReference>